<keyword evidence="1" id="KW-0929">Antimicrobial</keyword>
<dbReference type="SUPFAM" id="SSF53955">
    <property type="entry name" value="Lysozyme-like"/>
    <property type="match status" value="1"/>
</dbReference>
<dbReference type="GO" id="GO:0042742">
    <property type="term" value="P:defense response to bacterium"/>
    <property type="evidence" value="ECO:0007669"/>
    <property type="project" value="UniProtKB-KW"/>
</dbReference>
<comment type="caution">
    <text evidence="3">The sequence shown here is derived from an EMBL/GenBank/DDBJ whole genome shotgun (WGS) entry which is preliminary data.</text>
</comment>
<evidence type="ECO:0000256" key="1">
    <source>
        <dbReference type="ARBA" id="ARBA00022529"/>
    </source>
</evidence>
<dbReference type="GO" id="GO:0003796">
    <property type="term" value="F:lysozyme activity"/>
    <property type="evidence" value="ECO:0007669"/>
    <property type="project" value="InterPro"/>
</dbReference>
<dbReference type="Proteomes" id="UP000003288">
    <property type="component" value="Unassembled WGS sequence"/>
</dbReference>
<evidence type="ECO:0008006" key="5">
    <source>
        <dbReference type="Google" id="ProtNLM"/>
    </source>
</evidence>
<accession>A0AAI9AG78</accession>
<name>A0AAI9AG78_9BACT</name>
<organism evidence="3 4">
    <name type="scientific">Caminibacter mediatlanticus TB-2</name>
    <dbReference type="NCBI Taxonomy" id="391592"/>
    <lineage>
        <taxon>Bacteria</taxon>
        <taxon>Pseudomonadati</taxon>
        <taxon>Campylobacterota</taxon>
        <taxon>Epsilonproteobacteria</taxon>
        <taxon>Nautiliales</taxon>
        <taxon>Nautiliaceae</taxon>
        <taxon>Caminibacter</taxon>
    </lineage>
</organism>
<proteinExistence type="predicted"/>
<dbReference type="InterPro" id="IPR052619">
    <property type="entry name" value="Phage_lysozyme-like"/>
</dbReference>
<dbReference type="RefSeq" id="WP_007475637.1">
    <property type="nucleotide sequence ID" value="NZ_ABCJ01000015.1"/>
</dbReference>
<evidence type="ECO:0000256" key="2">
    <source>
        <dbReference type="ARBA" id="ARBA00022638"/>
    </source>
</evidence>
<evidence type="ECO:0000313" key="3">
    <source>
        <dbReference type="EMBL" id="EDM22942.1"/>
    </source>
</evidence>
<dbReference type="AlphaFoldDB" id="A0AAI9AG78"/>
<dbReference type="EMBL" id="ABCJ01000015">
    <property type="protein sequence ID" value="EDM22942.1"/>
    <property type="molecule type" value="Genomic_DNA"/>
</dbReference>
<protein>
    <recommendedName>
        <fullName evidence="5">Lysozyme</fullName>
    </recommendedName>
</protein>
<dbReference type="InterPro" id="IPR023347">
    <property type="entry name" value="Lysozyme_dom_sf"/>
</dbReference>
<dbReference type="InterPro" id="IPR023346">
    <property type="entry name" value="Lysozyme-like_dom_sf"/>
</dbReference>
<dbReference type="PANTHER" id="PTHR37406:SF1">
    <property type="entry name" value="T4-TYPE LYSOZYME 1-RELATED"/>
    <property type="match status" value="1"/>
</dbReference>
<reference evidence="3 4" key="1">
    <citation type="journal article" date="2011" name="Stand. Genomic Sci.">
        <title>Draft genome sequence of Caminibacter mediatlanticus strain TB-2, an epsilonproteobacterium isolated from a deep-sea hydrothermal vent.</title>
        <authorList>
            <person name="Giovannelli D."/>
            <person name="Ferriera S."/>
            <person name="Johnson J."/>
            <person name="Kravitz S."/>
            <person name="Perez-Rodriguez I."/>
            <person name="Ricci J."/>
            <person name="O'Brien C."/>
            <person name="Voordeckers J.W."/>
            <person name="Bini E."/>
            <person name="Vetriani C."/>
        </authorList>
    </citation>
    <scope>NUCLEOTIDE SEQUENCE [LARGE SCALE GENOMIC DNA]</scope>
    <source>
        <strain evidence="3 4">TB-2</strain>
    </source>
</reference>
<sequence>MREIFPKFDELPENVRLALIDMIFNLGKPRFLKFKKMIQAVKNRDFQKAAYEAKNSQWCRQVRGRCKDIIKLIQQKQ</sequence>
<keyword evidence="2" id="KW-0081">Bacteriolytic enzyme</keyword>
<gene>
    <name evidence="3" type="ORF">CMTB2_05537</name>
</gene>
<evidence type="ECO:0000313" key="4">
    <source>
        <dbReference type="Proteomes" id="UP000003288"/>
    </source>
</evidence>
<dbReference type="Gene3D" id="1.10.530.40">
    <property type="match status" value="1"/>
</dbReference>
<dbReference type="GO" id="GO:0031640">
    <property type="term" value="P:killing of cells of another organism"/>
    <property type="evidence" value="ECO:0007669"/>
    <property type="project" value="UniProtKB-KW"/>
</dbReference>
<dbReference type="PANTHER" id="PTHR37406">
    <property type="entry name" value="T4-TYPE LYSOZYME 1-RELATED"/>
    <property type="match status" value="1"/>
</dbReference>